<dbReference type="Proteomes" id="UP000663836">
    <property type="component" value="Unassembled WGS sequence"/>
</dbReference>
<dbReference type="InterPro" id="IPR016007">
    <property type="entry name" value="Alpha_rhamnosid"/>
</dbReference>
<evidence type="ECO:0000313" key="3">
    <source>
        <dbReference type="Proteomes" id="UP000663836"/>
    </source>
</evidence>
<protein>
    <recommendedName>
        <fullName evidence="1">VWFA domain-containing protein</fullName>
    </recommendedName>
</protein>
<dbReference type="SUPFAM" id="SSF53955">
    <property type="entry name" value="Lysozyme-like"/>
    <property type="match status" value="1"/>
</dbReference>
<reference evidence="2" key="1">
    <citation type="submission" date="2021-02" db="EMBL/GenBank/DDBJ databases">
        <authorList>
            <person name="Nowell W R."/>
        </authorList>
    </citation>
    <scope>NUCLEOTIDE SEQUENCE</scope>
</reference>
<sequence length="1012" mass="112557">MFSNSIGNFYTIDIVLGNLSDGSGLLVQSFGNQIKQGDKIRILLELTDGDMKMYLFHNERPLGLAFHVHSPYPKPLYPVVSFGCNGKVTITRSDQIHGSLERLSSQCNNVEGKWKVIDFPQHPECIDCQFKIQRHEHGENMYVLFTNVVNMLHCSLEHNPTTNEWKSADVISTLMTGPLELIEEEHVIRTLLAVTSCEQKRCCVSEMPPTIGQSCLTQNSSTPLFNTSRGRFIQKVLSRGIYEAGICSNCQAKAAFLAIATTMTDNFENDEATGSDAQFAGDDNKYGNVEPGDGSRFRQRGLFGLRGRRMYQRLQTLLPQYRTLTNPELAAITENAIIIAAQLWKNPNLLDEVPLTRYADGTFFGFSILWFKLTGGIEKLALATIQYSKFLRQLQCGGDLYPGQGLNCSYNATHQGICAADCIKGLEDSGEYCGCVGEPGPQCPNSPIHVRCCVDTCSQELKMDLGFVLDASGSVGANNYELQRIFVKDLLRRVNVGRNKTHVGIINYSTGNEILTWLDQDYTLQQKTQAVDRSVYFGQGTNTHLALRQASTVFSSNRGLREPEDGATQVIFVVTDGESADRSATIEAAKILKDKNIQLVSVGVGDDSNLDLIELHAICTPPAAENYFEISDYGALDRKLNQFTSKTCSEPAPLPANITVTGEVGKDKYKFLKIKIEIIGNKIKITITLFNGNVKVFYSFNNRNPKDPDDFNHYETKTSNLFGRFFSQFESYLKGTRASNNEMTLIINKPDTNPEFVYVGVKGVEDNNKFERFRISSAISSARLWIVGLGQFITTVNGQSVTSGVLNPGYFDWNKTIEYSTYNITATLKGGDNILGVALGKGIYRAEKPLGGRYYKFLTTPHPMNWLTTVTGPLLESSWYGGEEYDAQKELLGWDTPAYDYSTWKMADISSIPNPNATYRARESPPIQSVEEITAISVKDQGNGTYVFDFGVNHAGWPKLSMRGARGTTVTMRPAELLNSDGTINQETEGTPIYDRYTFSGNGIETYMPTFR</sequence>
<dbReference type="SUPFAM" id="SSF53300">
    <property type="entry name" value="vWA-like"/>
    <property type="match status" value="1"/>
</dbReference>
<dbReference type="InterPro" id="IPR002035">
    <property type="entry name" value="VWF_A"/>
</dbReference>
<dbReference type="Pfam" id="PF05592">
    <property type="entry name" value="Bac_rhamnosid"/>
    <property type="match status" value="1"/>
</dbReference>
<dbReference type="CDD" id="cd01450">
    <property type="entry name" value="vWFA_subfamily_ECM"/>
    <property type="match status" value="1"/>
</dbReference>
<proteinExistence type="predicted"/>
<dbReference type="Gene3D" id="1.10.530.10">
    <property type="match status" value="1"/>
</dbReference>
<feature type="domain" description="VWFA" evidence="1">
    <location>
        <begin position="464"/>
        <end position="643"/>
    </location>
</feature>
<dbReference type="InterPro" id="IPR013737">
    <property type="entry name" value="Bac_rhamnosid_N"/>
</dbReference>
<dbReference type="InterPro" id="IPR023346">
    <property type="entry name" value="Lysozyme-like_dom_sf"/>
</dbReference>
<dbReference type="Pfam" id="PF00092">
    <property type="entry name" value="VWA"/>
    <property type="match status" value="1"/>
</dbReference>
<dbReference type="PRINTS" id="PR00453">
    <property type="entry name" value="VWFADOMAIN"/>
</dbReference>
<accession>A0A819AE11</accession>
<dbReference type="PROSITE" id="PS50234">
    <property type="entry name" value="VWFA"/>
    <property type="match status" value="1"/>
</dbReference>
<name>A0A819AE11_9BILA</name>
<dbReference type="Gene3D" id="3.40.50.410">
    <property type="entry name" value="von Willebrand factor, type A domain"/>
    <property type="match status" value="1"/>
</dbReference>
<dbReference type="InterPro" id="IPR036465">
    <property type="entry name" value="vWFA_dom_sf"/>
</dbReference>
<gene>
    <name evidence="2" type="ORF">JBS370_LOCUS14486</name>
</gene>
<dbReference type="PANTHER" id="PTHR33307:SF11">
    <property type="entry name" value="ALPHA-L-RHAMNOSIDASE"/>
    <property type="match status" value="1"/>
</dbReference>
<evidence type="ECO:0000259" key="1">
    <source>
        <dbReference type="PROSITE" id="PS50234"/>
    </source>
</evidence>
<dbReference type="SMART" id="SM00327">
    <property type="entry name" value="VWA"/>
    <property type="match status" value="1"/>
</dbReference>
<dbReference type="PANTHER" id="PTHR33307">
    <property type="entry name" value="ALPHA-RHAMNOSIDASE (EUROFUNG)"/>
    <property type="match status" value="1"/>
</dbReference>
<dbReference type="EMBL" id="CAJOBD010001308">
    <property type="protein sequence ID" value="CAF3786238.1"/>
    <property type="molecule type" value="Genomic_DNA"/>
</dbReference>
<dbReference type="SUPFAM" id="SSF49899">
    <property type="entry name" value="Concanavalin A-like lectins/glucanases"/>
    <property type="match status" value="1"/>
</dbReference>
<organism evidence="2 3">
    <name type="scientific">Rotaria sordida</name>
    <dbReference type="NCBI Taxonomy" id="392033"/>
    <lineage>
        <taxon>Eukaryota</taxon>
        <taxon>Metazoa</taxon>
        <taxon>Spiralia</taxon>
        <taxon>Gnathifera</taxon>
        <taxon>Rotifera</taxon>
        <taxon>Eurotatoria</taxon>
        <taxon>Bdelloidea</taxon>
        <taxon>Philodinida</taxon>
        <taxon>Philodinidae</taxon>
        <taxon>Rotaria</taxon>
    </lineage>
</organism>
<dbReference type="Gene3D" id="2.60.120.920">
    <property type="match status" value="1"/>
</dbReference>
<dbReference type="InterPro" id="IPR043136">
    <property type="entry name" value="B30.2/SPRY_sf"/>
</dbReference>
<evidence type="ECO:0000313" key="2">
    <source>
        <dbReference type="EMBL" id="CAF3786238.1"/>
    </source>
</evidence>
<dbReference type="Gene3D" id="2.60.120.260">
    <property type="entry name" value="Galactose-binding domain-like"/>
    <property type="match status" value="2"/>
</dbReference>
<dbReference type="InterPro" id="IPR008902">
    <property type="entry name" value="Rhamnosid_concanavalin"/>
</dbReference>
<dbReference type="AlphaFoldDB" id="A0A819AE11"/>
<comment type="caution">
    <text evidence="2">The sequence shown here is derived from an EMBL/GenBank/DDBJ whole genome shotgun (WGS) entry which is preliminary data.</text>
</comment>
<dbReference type="Pfam" id="PF08531">
    <property type="entry name" value="Bac_rhamnosid_N"/>
    <property type="match status" value="2"/>
</dbReference>
<dbReference type="InterPro" id="IPR013320">
    <property type="entry name" value="ConA-like_dom_sf"/>
</dbReference>